<accession>A0A1G7J9U7</accession>
<evidence type="ECO:0000313" key="2">
    <source>
        <dbReference type="EMBL" id="SDF21700.1"/>
    </source>
</evidence>
<dbReference type="Proteomes" id="UP000182427">
    <property type="component" value="Chromosome I"/>
</dbReference>
<keyword evidence="3" id="KW-1185">Reference proteome</keyword>
<gene>
    <name evidence="2" type="ORF">SAMN05444167_1741</name>
</gene>
<dbReference type="AlphaFoldDB" id="A0A1G7J9U7"/>
<reference evidence="2 3" key="1">
    <citation type="submission" date="2016-10" db="EMBL/GenBank/DDBJ databases">
        <authorList>
            <person name="de Groot N.N."/>
        </authorList>
    </citation>
    <scope>NUCLEOTIDE SEQUENCE [LARGE SCALE GENOMIC DNA]</scope>
    <source>
        <strain evidence="2 3">GAS232</strain>
    </source>
</reference>
<name>A0A1G7J9U7_9BACT</name>
<protein>
    <submittedName>
        <fullName evidence="2">Alpha-amylase</fullName>
    </submittedName>
</protein>
<dbReference type="InterPro" id="IPR017853">
    <property type="entry name" value="GH"/>
</dbReference>
<dbReference type="Gene3D" id="2.60.40.1180">
    <property type="entry name" value="Golgi alpha-mannosidase II"/>
    <property type="match status" value="1"/>
</dbReference>
<dbReference type="EMBL" id="LT629690">
    <property type="protein sequence ID" value="SDF21700.1"/>
    <property type="molecule type" value="Genomic_DNA"/>
</dbReference>
<sequence length="441" mass="48464">MILYDCLYPTIKSGWYQRMRSFAGAFAAFGGDMILLPPPFRTTYTGADNRSLGYDPISDLDIGQWDTLRGGSANDLQALAKEALRHGVRLIFDLPLHQYGALPVIERNASGKPDKTLAYKPSSVFQAAPDETFERADADGLRVPYQHSQPSDYLRKLKIQCIAWLMSVSAGSGFRLDEAKDVDMNLTHRLAAAIPGFKVAEAYTGSNAQLDAYHQQSGLPVFDFGSHFAYRAVSQGAGLDALVYMDRYCHFNPSAAVPFIENHDTDGAEGVVNFKGWFYLDACTQAAVACAVYGGDYERYALAPLIDNYMWIGKRLAVGKQAYHVVSPDVLIWSRDGDGGPIGNTAGVLCGISRDPFNTQWVWTDTPWRNCWIKNYARSGGPNVWVYGDGRACIPIPPNSYGRADNGVAYSLLGQDGGLPTNELHIPLAYPLDFSHITVTL</sequence>
<dbReference type="InterPro" id="IPR013780">
    <property type="entry name" value="Glyco_hydro_b"/>
</dbReference>
<evidence type="ECO:0000259" key="1">
    <source>
        <dbReference type="SMART" id="SM00642"/>
    </source>
</evidence>
<dbReference type="SMART" id="SM00642">
    <property type="entry name" value="Aamy"/>
    <property type="match status" value="1"/>
</dbReference>
<dbReference type="GO" id="GO:0005975">
    <property type="term" value="P:carbohydrate metabolic process"/>
    <property type="evidence" value="ECO:0007669"/>
    <property type="project" value="InterPro"/>
</dbReference>
<dbReference type="Gene3D" id="3.20.20.80">
    <property type="entry name" value="Glycosidases"/>
    <property type="match status" value="1"/>
</dbReference>
<dbReference type="SUPFAM" id="SSF51445">
    <property type="entry name" value="(Trans)glycosidases"/>
    <property type="match status" value="1"/>
</dbReference>
<dbReference type="InterPro" id="IPR006047">
    <property type="entry name" value="GH13_cat_dom"/>
</dbReference>
<proteinExistence type="predicted"/>
<feature type="domain" description="Glycosyl hydrolase family 13 catalytic" evidence="1">
    <location>
        <begin position="1"/>
        <end position="319"/>
    </location>
</feature>
<organism evidence="2 3">
    <name type="scientific">Terriglobus roseus</name>
    <dbReference type="NCBI Taxonomy" id="392734"/>
    <lineage>
        <taxon>Bacteria</taxon>
        <taxon>Pseudomonadati</taxon>
        <taxon>Acidobacteriota</taxon>
        <taxon>Terriglobia</taxon>
        <taxon>Terriglobales</taxon>
        <taxon>Acidobacteriaceae</taxon>
        <taxon>Terriglobus</taxon>
    </lineage>
</organism>
<dbReference type="OrthoDB" id="9805159at2"/>
<dbReference type="RefSeq" id="WP_083344778.1">
    <property type="nucleotide sequence ID" value="NZ_LT629690.1"/>
</dbReference>
<evidence type="ECO:0000313" key="3">
    <source>
        <dbReference type="Proteomes" id="UP000182427"/>
    </source>
</evidence>